<proteinExistence type="predicted"/>
<dbReference type="WBParaSite" id="MBELARI_LOCUS21369">
    <property type="protein sequence ID" value="MBELARI_LOCUS21369"/>
    <property type="gene ID" value="MBELARI_LOCUS21369"/>
</dbReference>
<feature type="compositionally biased region" description="Low complexity" evidence="1">
    <location>
        <begin position="87"/>
        <end position="118"/>
    </location>
</feature>
<protein>
    <submittedName>
        <fullName evidence="3">Uncharacterized protein</fullName>
    </submittedName>
</protein>
<keyword evidence="2" id="KW-1185">Reference proteome</keyword>
<accession>A0AAF3F469</accession>
<dbReference type="AlphaFoldDB" id="A0AAF3F469"/>
<reference evidence="3" key="1">
    <citation type="submission" date="2024-02" db="UniProtKB">
        <authorList>
            <consortium name="WormBaseParasite"/>
        </authorList>
    </citation>
    <scope>IDENTIFICATION</scope>
</reference>
<name>A0AAF3F469_9BILA</name>
<sequence>MVIFSTDFNSLNSTIGFGAFDLFLINDDGTGLERVTYDVGMFDAFPMMNYGGTKLVWGSSRNGSSTELNLFLADWYDPSPTDNTDASTNPTTTSSVISSTTESPVPGSPTASSAPAGAIPFPNNYSQ</sequence>
<evidence type="ECO:0000256" key="1">
    <source>
        <dbReference type="SAM" id="MobiDB-lite"/>
    </source>
</evidence>
<evidence type="ECO:0000313" key="2">
    <source>
        <dbReference type="Proteomes" id="UP000887575"/>
    </source>
</evidence>
<organism evidence="2 3">
    <name type="scientific">Mesorhabditis belari</name>
    <dbReference type="NCBI Taxonomy" id="2138241"/>
    <lineage>
        <taxon>Eukaryota</taxon>
        <taxon>Metazoa</taxon>
        <taxon>Ecdysozoa</taxon>
        <taxon>Nematoda</taxon>
        <taxon>Chromadorea</taxon>
        <taxon>Rhabditida</taxon>
        <taxon>Rhabditina</taxon>
        <taxon>Rhabditomorpha</taxon>
        <taxon>Rhabditoidea</taxon>
        <taxon>Rhabditidae</taxon>
        <taxon>Mesorhabditinae</taxon>
        <taxon>Mesorhabditis</taxon>
    </lineage>
</organism>
<dbReference type="Proteomes" id="UP000887575">
    <property type="component" value="Unassembled WGS sequence"/>
</dbReference>
<feature type="region of interest" description="Disordered" evidence="1">
    <location>
        <begin position="80"/>
        <end position="127"/>
    </location>
</feature>
<evidence type="ECO:0000313" key="3">
    <source>
        <dbReference type="WBParaSite" id="MBELARI_LOCUS21369"/>
    </source>
</evidence>